<dbReference type="PANTHER" id="PTHR32440">
    <property type="entry name" value="PHOSPHATASE DCR2-RELATED-RELATED"/>
    <property type="match status" value="1"/>
</dbReference>
<dbReference type="Gene3D" id="3.60.21.10">
    <property type="match status" value="1"/>
</dbReference>
<comment type="caution">
    <text evidence="3">The sequence shown here is derived from an EMBL/GenBank/DDBJ whole genome shotgun (WGS) entry which is preliminary data.</text>
</comment>
<feature type="domain" description="Calcineurin-like phosphoesterase" evidence="2">
    <location>
        <begin position="44"/>
        <end position="308"/>
    </location>
</feature>
<proteinExistence type="predicted"/>
<dbReference type="GO" id="GO:0005737">
    <property type="term" value="C:cytoplasm"/>
    <property type="evidence" value="ECO:0007669"/>
    <property type="project" value="TreeGrafter"/>
</dbReference>
<dbReference type="InterPro" id="IPR029052">
    <property type="entry name" value="Metallo-depent_PP-like"/>
</dbReference>
<feature type="signal peptide" evidence="1">
    <location>
        <begin position="1"/>
        <end position="19"/>
    </location>
</feature>
<accession>A0AAV9JW92</accession>
<dbReference type="Pfam" id="PF00149">
    <property type="entry name" value="Metallophos"/>
    <property type="match status" value="1"/>
</dbReference>
<sequence length="398" mass="44000">MSLFFTLGLALAASQSVLGAHPSRLGQELRFTANGTFQLAVFEDLHFGEAEDTDWGPQQDVNSTRVMNTVLDSEHPQLVVINGDLITGENTYKGNSTHYVDAIVQPLLNRSLLWASTYGNHDSDFNLSRQHILAREKAWDSSLTRQDVNTSTSGVSNYYLPVYSSNATIHVPKLLLWFFDSRGGNYYQQLDSSGNEVSQANWVDQTVVDWFTSTRAELYTKYGQDVPSLAFVHIPVNAMLAFQQGPGVQSHYEPGINDDDPLAQEGYAEGQGDVTGTVSKYAGQDIPFMQALLDTAGLMAVFSGHDHGDDWCFKWNSTLPGMNLTGNGLDLCFGRHTGYGGYGSWTRGSRQILVTEKLLKKRTVETWVRLETGETSGRVTLNGTYGRDYYPAVADTNT</sequence>
<dbReference type="Proteomes" id="UP001324427">
    <property type="component" value="Unassembled WGS sequence"/>
</dbReference>
<reference evidence="3 4" key="1">
    <citation type="submission" date="2021-11" db="EMBL/GenBank/DDBJ databases">
        <title>Black yeast isolated from Biological Soil Crust.</title>
        <authorList>
            <person name="Kurbessoian T."/>
        </authorList>
    </citation>
    <scope>NUCLEOTIDE SEQUENCE [LARGE SCALE GENOMIC DNA]</scope>
    <source>
        <strain evidence="3 4">CCFEE 5522</strain>
    </source>
</reference>
<dbReference type="InterPro" id="IPR004843">
    <property type="entry name" value="Calcineurin-like_PHP"/>
</dbReference>
<feature type="chain" id="PRO_5043373149" description="Calcineurin-like phosphoesterase domain-containing protein" evidence="1">
    <location>
        <begin position="20"/>
        <end position="398"/>
    </location>
</feature>
<dbReference type="CDD" id="cd07383">
    <property type="entry name" value="MPP_Dcr2"/>
    <property type="match status" value="1"/>
</dbReference>
<dbReference type="EMBL" id="JAVFHQ010000002">
    <property type="protein sequence ID" value="KAK4550022.1"/>
    <property type="molecule type" value="Genomic_DNA"/>
</dbReference>
<protein>
    <recommendedName>
        <fullName evidence="2">Calcineurin-like phosphoesterase domain-containing protein</fullName>
    </recommendedName>
</protein>
<keyword evidence="4" id="KW-1185">Reference proteome</keyword>
<dbReference type="GO" id="GO:0016788">
    <property type="term" value="F:hydrolase activity, acting on ester bonds"/>
    <property type="evidence" value="ECO:0007669"/>
    <property type="project" value="TreeGrafter"/>
</dbReference>
<evidence type="ECO:0000313" key="3">
    <source>
        <dbReference type="EMBL" id="KAK4550022.1"/>
    </source>
</evidence>
<keyword evidence="1" id="KW-0732">Signal</keyword>
<gene>
    <name evidence="3" type="ORF">LTR36_002989</name>
</gene>
<organism evidence="3 4">
    <name type="scientific">Oleoguttula mirabilis</name>
    <dbReference type="NCBI Taxonomy" id="1507867"/>
    <lineage>
        <taxon>Eukaryota</taxon>
        <taxon>Fungi</taxon>
        <taxon>Dikarya</taxon>
        <taxon>Ascomycota</taxon>
        <taxon>Pezizomycotina</taxon>
        <taxon>Dothideomycetes</taxon>
        <taxon>Dothideomycetidae</taxon>
        <taxon>Mycosphaerellales</taxon>
        <taxon>Teratosphaeriaceae</taxon>
        <taxon>Oleoguttula</taxon>
    </lineage>
</organism>
<dbReference type="SUPFAM" id="SSF56300">
    <property type="entry name" value="Metallo-dependent phosphatases"/>
    <property type="match status" value="1"/>
</dbReference>
<evidence type="ECO:0000256" key="1">
    <source>
        <dbReference type="SAM" id="SignalP"/>
    </source>
</evidence>
<name>A0AAV9JW92_9PEZI</name>
<dbReference type="AlphaFoldDB" id="A0AAV9JW92"/>
<evidence type="ECO:0000313" key="4">
    <source>
        <dbReference type="Proteomes" id="UP001324427"/>
    </source>
</evidence>
<dbReference type="PANTHER" id="PTHR32440:SF11">
    <property type="entry name" value="METALLOPHOSPHOESTERASE DOMAIN-CONTAINING PROTEIN"/>
    <property type="match status" value="1"/>
</dbReference>
<evidence type="ECO:0000259" key="2">
    <source>
        <dbReference type="Pfam" id="PF00149"/>
    </source>
</evidence>